<dbReference type="InterPro" id="IPR008258">
    <property type="entry name" value="Transglycosylase_SLT_dom_1"/>
</dbReference>
<dbReference type="InterPro" id="IPR000189">
    <property type="entry name" value="Transglyc_AS"/>
</dbReference>
<keyword evidence="3" id="KW-1133">Transmembrane helix</keyword>
<dbReference type="EMBL" id="JAQOSQ010000037">
    <property type="protein sequence ID" value="MDJ1185506.1"/>
    <property type="molecule type" value="Genomic_DNA"/>
</dbReference>
<dbReference type="Pfam" id="PF13174">
    <property type="entry name" value="TPR_6"/>
    <property type="match status" value="1"/>
</dbReference>
<accession>A0ABT7C256</accession>
<evidence type="ECO:0000256" key="3">
    <source>
        <dbReference type="SAM" id="Phobius"/>
    </source>
</evidence>
<dbReference type="SUPFAM" id="SSF53955">
    <property type="entry name" value="Lysozyme-like"/>
    <property type="match status" value="1"/>
</dbReference>
<keyword evidence="3" id="KW-0812">Transmembrane</keyword>
<proteinExistence type="inferred from homology"/>
<dbReference type="PANTHER" id="PTHR37423:SF5">
    <property type="entry name" value="SOLUBLE LYTIC MUREIN TRANSGLYCOSYLASE"/>
    <property type="match status" value="1"/>
</dbReference>
<dbReference type="SUPFAM" id="SSF48435">
    <property type="entry name" value="Bacterial muramidases"/>
    <property type="match status" value="1"/>
</dbReference>
<gene>
    <name evidence="5" type="ORF">PMH09_20175</name>
</gene>
<dbReference type="InterPro" id="IPR019734">
    <property type="entry name" value="TPR_rpt"/>
</dbReference>
<feature type="domain" description="Transglycosylase SLT" evidence="4">
    <location>
        <begin position="577"/>
        <end position="687"/>
    </location>
</feature>
<dbReference type="CDD" id="cd13401">
    <property type="entry name" value="Slt70-like"/>
    <property type="match status" value="1"/>
</dbReference>
<evidence type="ECO:0000259" key="4">
    <source>
        <dbReference type="Pfam" id="PF01464"/>
    </source>
</evidence>
<sequence>MSKAKPVFLAIFSILGVTVGAVVGGMYWQKNSLDRQSASQIPSAQFPAVSSSENYQFTQERAANSAIAQLVQLPPEQQETQLQALAKQSKKVDSFRARYMLAAARLQDKRPEEAIAALTNLETSYPLLAPHILAKRAQAYTQLGKTGEAEKEWKQLLKAYPQNPVAAEALFALGKTNPKYWDEAIAKFPAHPRTVDIAMERLAQNPDSLPLLRLLAENGLYQPNYTDWLDRLTSKHGSQLTPEDWEMVGFGYWEKLEYGKAGAAYAKATPTAKNRYRTARGLQLGGKKEAAIAAYKFLYNSHPRAKDTAQGLIHLSRLVDLEPAKDYLNIVINTFPHKAPEALIEQGKVLDGLKSSESANQARQSVLTQYSNSESAAKLRWSRAQAAAEKGDLLQAWRLAQEITLENAETDYAPEAAFWVGKWAKQLGRDRDAEVAFEYVLQRYPESYYAWRSAVMLGWDVGDFTSVRYLEPEVQHRPVRPLLPAGSEALKELHQLGQDKEAWELWQTEFTNPMEPTVAEQFTDGIMRLGVGDYIDGIFMLDSLQWRDEPEEQEEYRALRNEIAYWQAIYPFPFLEPIQTWSRERQLNPLLVTALIRQESRFMPQIKSVVGATGLMQVMPETGEWVAGKINLGDYKLDNPNDNIKLGTWYLNYTHDEYNNNSMLAVASYNAGPGNVADWLDRFGFSDPDRFVEQIPFPETYGYVKSVFGNYWNYLRLYNPEIARNLAELN</sequence>
<dbReference type="RefSeq" id="WP_283760146.1">
    <property type="nucleotide sequence ID" value="NZ_JAQOSQ010000037.1"/>
</dbReference>
<dbReference type="InterPro" id="IPR011990">
    <property type="entry name" value="TPR-like_helical_dom_sf"/>
</dbReference>
<comment type="similarity">
    <text evidence="1">Belongs to the transglycosylase Slt family.</text>
</comment>
<organism evidence="5 6">
    <name type="scientific">Roseofilum casamattae BLCC-M143</name>
    <dbReference type="NCBI Taxonomy" id="3022442"/>
    <lineage>
        <taxon>Bacteria</taxon>
        <taxon>Bacillati</taxon>
        <taxon>Cyanobacteriota</taxon>
        <taxon>Cyanophyceae</taxon>
        <taxon>Desertifilales</taxon>
        <taxon>Desertifilaceae</taxon>
        <taxon>Roseofilum</taxon>
        <taxon>Roseofilum casamattae</taxon>
    </lineage>
</organism>
<reference evidence="5 6" key="1">
    <citation type="submission" date="2023-01" db="EMBL/GenBank/DDBJ databases">
        <title>Novel diversity within Roseofilum (Cyanobacteria; Desertifilaceae) from marine benthic mats with descriptions of four novel species.</title>
        <authorList>
            <person name="Wang Y."/>
            <person name="Berthold D.E."/>
            <person name="Hu J."/>
            <person name="Lefler F.W."/>
            <person name="Laughinghouse H.D. IV."/>
        </authorList>
    </citation>
    <scope>NUCLEOTIDE SEQUENCE [LARGE SCALE GENOMIC DNA]</scope>
    <source>
        <strain evidence="5 6">BLCC-M143</strain>
    </source>
</reference>
<evidence type="ECO:0000313" key="6">
    <source>
        <dbReference type="Proteomes" id="UP001232992"/>
    </source>
</evidence>
<keyword evidence="3" id="KW-0472">Membrane</keyword>
<dbReference type="PANTHER" id="PTHR37423">
    <property type="entry name" value="SOLUBLE LYTIC MUREIN TRANSGLYCOSYLASE-RELATED"/>
    <property type="match status" value="1"/>
</dbReference>
<feature type="transmembrane region" description="Helical" evidence="3">
    <location>
        <begin position="7"/>
        <end position="28"/>
    </location>
</feature>
<dbReference type="Gene3D" id="1.25.40.10">
    <property type="entry name" value="Tetratricopeptide repeat domain"/>
    <property type="match status" value="3"/>
</dbReference>
<protein>
    <submittedName>
        <fullName evidence="5">Transglycosylase SLT domain-containing protein</fullName>
    </submittedName>
</protein>
<name>A0ABT7C256_9CYAN</name>
<dbReference type="InterPro" id="IPR023346">
    <property type="entry name" value="Lysozyme-like_dom_sf"/>
</dbReference>
<keyword evidence="2" id="KW-0732">Signal</keyword>
<comment type="caution">
    <text evidence="5">The sequence shown here is derived from an EMBL/GenBank/DDBJ whole genome shotgun (WGS) entry which is preliminary data.</text>
</comment>
<dbReference type="InterPro" id="IPR008939">
    <property type="entry name" value="Lytic_TGlycosylase_superhlx_U"/>
</dbReference>
<evidence type="ECO:0000256" key="1">
    <source>
        <dbReference type="ARBA" id="ARBA00007734"/>
    </source>
</evidence>
<evidence type="ECO:0000313" key="5">
    <source>
        <dbReference type="EMBL" id="MDJ1185506.1"/>
    </source>
</evidence>
<dbReference type="Proteomes" id="UP001232992">
    <property type="component" value="Unassembled WGS sequence"/>
</dbReference>
<evidence type="ECO:0000256" key="2">
    <source>
        <dbReference type="ARBA" id="ARBA00022729"/>
    </source>
</evidence>
<dbReference type="PROSITE" id="PS00922">
    <property type="entry name" value="TRANSGLYCOSYLASE"/>
    <property type="match status" value="1"/>
</dbReference>
<keyword evidence="6" id="KW-1185">Reference proteome</keyword>
<dbReference type="Pfam" id="PF13432">
    <property type="entry name" value="TPR_16"/>
    <property type="match status" value="1"/>
</dbReference>
<dbReference type="Gene3D" id="1.10.530.10">
    <property type="match status" value="1"/>
</dbReference>
<dbReference type="Pfam" id="PF01464">
    <property type="entry name" value="SLT"/>
    <property type="match status" value="1"/>
</dbReference>